<keyword evidence="2" id="KW-1185">Reference proteome</keyword>
<dbReference type="EMBL" id="JABSTU010000010">
    <property type="protein sequence ID" value="KAH8018243.1"/>
    <property type="molecule type" value="Genomic_DNA"/>
</dbReference>
<sequence length="101" mass="11340">MSQLAKKRKFLSLEDKALINADADAGSKNLRITETFRIAASSVSTILKKALSSGTSAKHKKLMQPMHDALDKAVYTWFVEIRARKIALVRLKALFCLRARH</sequence>
<gene>
    <name evidence="1" type="ORF">HPB51_000854</name>
</gene>
<proteinExistence type="predicted"/>
<organism evidence="1 2">
    <name type="scientific">Rhipicephalus microplus</name>
    <name type="common">Cattle tick</name>
    <name type="synonym">Boophilus microplus</name>
    <dbReference type="NCBI Taxonomy" id="6941"/>
    <lineage>
        <taxon>Eukaryota</taxon>
        <taxon>Metazoa</taxon>
        <taxon>Ecdysozoa</taxon>
        <taxon>Arthropoda</taxon>
        <taxon>Chelicerata</taxon>
        <taxon>Arachnida</taxon>
        <taxon>Acari</taxon>
        <taxon>Parasitiformes</taxon>
        <taxon>Ixodida</taxon>
        <taxon>Ixodoidea</taxon>
        <taxon>Ixodidae</taxon>
        <taxon>Rhipicephalinae</taxon>
        <taxon>Rhipicephalus</taxon>
        <taxon>Boophilus</taxon>
    </lineage>
</organism>
<reference evidence="1" key="2">
    <citation type="submission" date="2021-09" db="EMBL/GenBank/DDBJ databases">
        <authorList>
            <person name="Jia N."/>
            <person name="Wang J."/>
            <person name="Shi W."/>
            <person name="Du L."/>
            <person name="Sun Y."/>
            <person name="Zhan W."/>
            <person name="Jiang J."/>
            <person name="Wang Q."/>
            <person name="Zhang B."/>
            <person name="Ji P."/>
            <person name="Sakyi L.B."/>
            <person name="Cui X."/>
            <person name="Yuan T."/>
            <person name="Jiang B."/>
            <person name="Yang W."/>
            <person name="Lam T.T.-Y."/>
            <person name="Chang Q."/>
            <person name="Ding S."/>
            <person name="Wang X."/>
            <person name="Zhu J."/>
            <person name="Ruan X."/>
            <person name="Zhao L."/>
            <person name="Wei J."/>
            <person name="Que T."/>
            <person name="Du C."/>
            <person name="Cheng J."/>
            <person name="Dai P."/>
            <person name="Han X."/>
            <person name="Huang E."/>
            <person name="Gao Y."/>
            <person name="Liu J."/>
            <person name="Shao H."/>
            <person name="Ye R."/>
            <person name="Li L."/>
            <person name="Wei W."/>
            <person name="Wang X."/>
            <person name="Wang C."/>
            <person name="Huo Q."/>
            <person name="Li W."/>
            <person name="Guo W."/>
            <person name="Chen H."/>
            <person name="Chen S."/>
            <person name="Zhou L."/>
            <person name="Zhou L."/>
            <person name="Ni X."/>
            <person name="Tian J."/>
            <person name="Zhou Y."/>
            <person name="Sheng Y."/>
            <person name="Liu T."/>
            <person name="Pan Y."/>
            <person name="Xia L."/>
            <person name="Li J."/>
            <person name="Zhao F."/>
            <person name="Cao W."/>
        </authorList>
    </citation>
    <scope>NUCLEOTIDE SEQUENCE</scope>
    <source>
        <strain evidence="1">Rmic-2018</strain>
        <tissue evidence="1">Larvae</tissue>
    </source>
</reference>
<dbReference type="Proteomes" id="UP000821866">
    <property type="component" value="Chromosome 8"/>
</dbReference>
<protein>
    <recommendedName>
        <fullName evidence="3">Tick transposon</fullName>
    </recommendedName>
</protein>
<evidence type="ECO:0000313" key="1">
    <source>
        <dbReference type="EMBL" id="KAH8018243.1"/>
    </source>
</evidence>
<dbReference type="AlphaFoldDB" id="A0A9J6D830"/>
<name>A0A9J6D830_RHIMP</name>
<evidence type="ECO:0000313" key="2">
    <source>
        <dbReference type="Proteomes" id="UP000821866"/>
    </source>
</evidence>
<accession>A0A9J6D830</accession>
<comment type="caution">
    <text evidence="1">The sequence shown here is derived from an EMBL/GenBank/DDBJ whole genome shotgun (WGS) entry which is preliminary data.</text>
</comment>
<evidence type="ECO:0008006" key="3">
    <source>
        <dbReference type="Google" id="ProtNLM"/>
    </source>
</evidence>
<dbReference type="Gene3D" id="1.10.10.60">
    <property type="entry name" value="Homeodomain-like"/>
    <property type="match status" value="1"/>
</dbReference>
<reference evidence="1" key="1">
    <citation type="journal article" date="2020" name="Cell">
        <title>Large-Scale Comparative Analyses of Tick Genomes Elucidate Their Genetic Diversity and Vector Capacities.</title>
        <authorList>
            <consortium name="Tick Genome and Microbiome Consortium (TIGMIC)"/>
            <person name="Jia N."/>
            <person name="Wang J."/>
            <person name="Shi W."/>
            <person name="Du L."/>
            <person name="Sun Y."/>
            <person name="Zhan W."/>
            <person name="Jiang J.F."/>
            <person name="Wang Q."/>
            <person name="Zhang B."/>
            <person name="Ji P."/>
            <person name="Bell-Sakyi L."/>
            <person name="Cui X.M."/>
            <person name="Yuan T.T."/>
            <person name="Jiang B.G."/>
            <person name="Yang W.F."/>
            <person name="Lam T.T."/>
            <person name="Chang Q.C."/>
            <person name="Ding S.J."/>
            <person name="Wang X.J."/>
            <person name="Zhu J.G."/>
            <person name="Ruan X.D."/>
            <person name="Zhao L."/>
            <person name="Wei J.T."/>
            <person name="Ye R.Z."/>
            <person name="Que T.C."/>
            <person name="Du C.H."/>
            <person name="Zhou Y.H."/>
            <person name="Cheng J.X."/>
            <person name="Dai P.F."/>
            <person name="Guo W.B."/>
            <person name="Han X.H."/>
            <person name="Huang E.J."/>
            <person name="Li L.F."/>
            <person name="Wei W."/>
            <person name="Gao Y.C."/>
            <person name="Liu J.Z."/>
            <person name="Shao H.Z."/>
            <person name="Wang X."/>
            <person name="Wang C.C."/>
            <person name="Yang T.C."/>
            <person name="Huo Q.B."/>
            <person name="Li W."/>
            <person name="Chen H.Y."/>
            <person name="Chen S.E."/>
            <person name="Zhou L.G."/>
            <person name="Ni X.B."/>
            <person name="Tian J.H."/>
            <person name="Sheng Y."/>
            <person name="Liu T."/>
            <person name="Pan Y.S."/>
            <person name="Xia L.Y."/>
            <person name="Li J."/>
            <person name="Zhao F."/>
            <person name="Cao W.C."/>
        </authorList>
    </citation>
    <scope>NUCLEOTIDE SEQUENCE</scope>
    <source>
        <strain evidence="1">Rmic-2018</strain>
    </source>
</reference>